<proteinExistence type="inferred from homology"/>
<protein>
    <submittedName>
        <fullName evidence="5">Uncharacterized protein</fullName>
    </submittedName>
</protein>
<dbReference type="Proteomes" id="UP000093501">
    <property type="component" value="Unassembled WGS sequence"/>
</dbReference>
<evidence type="ECO:0000256" key="4">
    <source>
        <dbReference type="ARBA" id="ARBA00023172"/>
    </source>
</evidence>
<evidence type="ECO:0000313" key="5">
    <source>
        <dbReference type="EMBL" id="OCL36403.1"/>
    </source>
</evidence>
<evidence type="ECO:0000313" key="6">
    <source>
        <dbReference type="Proteomes" id="UP000093501"/>
    </source>
</evidence>
<organism evidence="5 6">
    <name type="scientific">Tessaracoccus lapidicaptus</name>
    <dbReference type="NCBI Taxonomy" id="1427523"/>
    <lineage>
        <taxon>Bacteria</taxon>
        <taxon>Bacillati</taxon>
        <taxon>Actinomycetota</taxon>
        <taxon>Actinomycetes</taxon>
        <taxon>Propionibacteriales</taxon>
        <taxon>Propionibacteriaceae</taxon>
        <taxon>Tessaracoccus</taxon>
    </lineage>
</organism>
<evidence type="ECO:0000256" key="2">
    <source>
        <dbReference type="ARBA" id="ARBA00009840"/>
    </source>
</evidence>
<comment type="similarity">
    <text evidence="2">Belongs to the RmuC family.</text>
</comment>
<sequence>MDVLTAILLALIALAAGLAGGIVVGRRRGAAEAAREADQAAQQARAAEQLALSDARQESARAWQEASRVREETALVKAEVAQHLAEKAELRAAVADAERRLAEGQGRDAEVAAEVAAVTAQRDAALHRAEQLAADREALLDRFKVLSAESLERQSRQADEAASARLKATEQLVSPLTDGLRQLQERLQEVEKERVRMAAELGEQVQAVRLSGDAIRRETMSLSNALRTPQVRGAWGEQSLKRIVEISGLTERCDFDAQRTYSSEDGRFRPDLRVNLPGGNVIFVDSKVPLSAALEAYNTEDEEAQKAYFKTFAGHVRKHVDDLSGKTYWALDAGSPEFVVLYLPSDEFYRLALEQDPALHDYATRRQVVLASPGLLIPQLQVIASSWHRVAIAETAAEVSRLGRELYERLATLGGHFDKLGRALGSALGHYNKAVGAVEGRVMVTARKFRELGIVSSDLPEVSVVSAEAPRQIAVPEMLEFEELRQLDQGALEGLVDEPPLVDAPVRHLRPRTGTTET</sequence>
<dbReference type="PANTHER" id="PTHR30563">
    <property type="entry name" value="DNA RECOMBINATION PROTEIN RMUC"/>
    <property type="match status" value="1"/>
</dbReference>
<evidence type="ECO:0000256" key="3">
    <source>
        <dbReference type="ARBA" id="ARBA00023054"/>
    </source>
</evidence>
<dbReference type="RefSeq" id="WP_068750615.1">
    <property type="nucleotide sequence ID" value="NZ_LR214441.1"/>
</dbReference>
<evidence type="ECO:0000256" key="1">
    <source>
        <dbReference type="ARBA" id="ARBA00003416"/>
    </source>
</evidence>
<dbReference type="PANTHER" id="PTHR30563:SF0">
    <property type="entry name" value="DNA RECOMBINATION PROTEIN RMUC"/>
    <property type="match status" value="1"/>
</dbReference>
<dbReference type="GO" id="GO:0006310">
    <property type="term" value="P:DNA recombination"/>
    <property type="evidence" value="ECO:0007669"/>
    <property type="project" value="UniProtKB-KW"/>
</dbReference>
<dbReference type="AlphaFoldDB" id="A0A1C0AQ10"/>
<accession>A0A1C0AQ10</accession>
<dbReference type="Pfam" id="PF02646">
    <property type="entry name" value="RmuC"/>
    <property type="match status" value="1"/>
</dbReference>
<keyword evidence="6" id="KW-1185">Reference proteome</keyword>
<dbReference type="InterPro" id="IPR003798">
    <property type="entry name" value="DNA_recombination_RmuC"/>
</dbReference>
<comment type="function">
    <text evidence="1">Involved in DNA recombination.</text>
</comment>
<keyword evidence="3" id="KW-0175">Coiled coil</keyword>
<gene>
    <name evidence="5" type="ORF">BCR15_00585</name>
</gene>
<name>A0A1C0AQ10_9ACTN</name>
<dbReference type="EMBL" id="MBQD01000011">
    <property type="protein sequence ID" value="OCL36403.1"/>
    <property type="molecule type" value="Genomic_DNA"/>
</dbReference>
<keyword evidence="4" id="KW-0233">DNA recombination</keyword>
<reference evidence="6" key="1">
    <citation type="submission" date="2016-07" db="EMBL/GenBank/DDBJ databases">
        <authorList>
            <person name="Florea S."/>
            <person name="Webb J.S."/>
            <person name="Jaromczyk J."/>
            <person name="Schardl C.L."/>
        </authorList>
    </citation>
    <scope>NUCLEOTIDE SEQUENCE [LARGE SCALE GENOMIC DNA]</scope>
    <source>
        <strain evidence="6">IPBSL-7</strain>
    </source>
</reference>
<comment type="caution">
    <text evidence="5">The sequence shown here is derived from an EMBL/GenBank/DDBJ whole genome shotgun (WGS) entry which is preliminary data.</text>
</comment>